<sequence>MKQKLLLTLLLLTTWAARAQTLLQQQSFEGTGTDAAPANAYTASTVASASSTNIYFYNATLPVPGFNTAAGQTSTVTNINGIAPNTTGTHFWASENVRRAADGTILGNPPADLTLASINVAGKSSLSVTVALADAAGLPLNNGIRWETNDFVRVQYRFNGTGGWTTIGQFVGDGSAGGGPPPSGGLRQDYYPCDGVANAGAPVLNQTLTDYNFPIPGSGNTLEVRVEIDQDGASEEFGFDNIRVYGASAVGSPPSLSTLETTAVAFAEGGSPVALTNSLTVSDPDNTGLASGKVSISANYNSSEDRLSFVADATTGNITASFDTGTGVLTLTSAGATATLAQWQNAFRKVYYQDIDAINATAGTRTVSFSVTDPNNNISGALQRSITVTAALDAASNVPYTEPFETDGEGTRYSSNHYFSQDAAQFQRTNANPTTTGPAGTTFSNIVGSYYWVGVNTAPASLNPTGKNNGTLTTKQVNATNYTNLHFQLRIGASSSINNGTQANWKTSDYFQLFYRLNGSSTWTAFGLFRGTGTGTSGGVIRQDSNPNGTGAPTGTQLTPALQNFDFALPASLNGQTVDFQLVLVNSDGVNYLAFDQLQVTGTPAATVNSLVRASASPTNAATVNYTVTFGAPVTGLTASNFSLTTTGITGATVGTPVSTGSGSTWTVPVNTGTGSGTLTLNLANDTNLSVDITTTLPFAGETYNIDKTTPTTTITSSTPGVSNGATTSTTPIAFTITFSESVLNFVQGDVQVAGGNLSGFSVASGTTYTFNVTPNGNGSVVTVNVAAGVANDAAGNANTAASQYSVTYVAPSTTVTSITTTTSSPTNASSIPYTVTFAASVTGLTTANFSLLPTVTGASISSVSGSGTTYTVVVNTGTGNGSLQLNLANSTSLSPSVSNVPYNGPSITIDKTAPTVTAFTSSNGATGSTTTTTPLPFSVTFSESVTGFSSAGITVTNGTVTSGPTGSGAGPYTFSVTPTTAGTATTVTIVAKAAQDAASNGNTASSPYSLTYLPPTVVVSAVTGITPSPTATAQVSYTVMFSAAVSGLTTGNFDLTTTGLSGAGVASVSGSGTTYTVVVNTGAGNGTLRLNLNNSTSVTPTVTGLPYTSGTLYTLIKSFTAAPTLRIQAAGSASKGSDVTAFVDAVQVQQSGGTAFANGLQNGGFEFNNVSLNSFKKTADGVVASPWTFTSLAGVSRNGPSGFGSTTTEGDAVGLVQSTGGNNGSIAQTLAVPTGTYQVNLQAAQRTNFGTSDQVVNVFVSDVFVGSIQPPGSGSYQSFTSATFNVTAPSLTATVSGPASPTSSSSLPFSVSFSQSVGTSFTASDVTVTGGTLTSGSFGGNANNDSFTFTVTPNGPGPVAVSVAANVAFDANNTGNTASNTVSVQFVAPTIVVAPTSAGSPTVLPSCTPGTAYSQTFSASGGSGPYAYAITAGALPAGLTLSSGGVLSGTPTASGTFTFTVTATDASVAPGPFSGARSYSLTIGYPDLVISTSGQTVPGGTYHSITVQPGGDGTLAGDVTVTSNVTVQSGGVLNDGCALISGPGSFTLAAGGTLRICSPQGLSSTGATGTVQVTGMRSFSPDALYTYTGKVAQVTGPGLPPIVRVLTLTNAAGLTLTTALTTTTAATFTQGVLTTGAATLTLGNDATLSEDADGYVTGTVLATRTLNAAGSAEAFGGLGLVLTPSGPTLPGSTLVRRVTGTALRGMGTSTSITRYFDIQPTINTGLNVALVLTARDDERNGIAPANLRLFKSDNNGTSWRLQSATYGTATTNGLTTYSASLSGISDFSLWTLGDAAAPLPVTLTSFQALLQDENRALLRWATASELHSAYFAVERSLDGRSFVEVGRVAAAGTSLLAHAYELRDPLPLPGLTYYRLRQVDTDKSATYSPVVMLSPHTQPAVAISVYPNPRRGTAATSVSLQGLTNQRLTVQVTDMLGRTVSTQEFTPTTSYATIDLLLPADLATGVYGVSVRSGSQTWTTRLTVAP</sequence>
<feature type="domain" description="Bacterial Ig-like" evidence="3">
    <location>
        <begin position="911"/>
        <end position="1007"/>
    </location>
</feature>
<organism evidence="4 5">
    <name type="scientific">Hymenobacter ginsengisoli</name>
    <dbReference type="NCBI Taxonomy" id="1051626"/>
    <lineage>
        <taxon>Bacteria</taxon>
        <taxon>Pseudomonadati</taxon>
        <taxon>Bacteroidota</taxon>
        <taxon>Cytophagia</taxon>
        <taxon>Cytophagales</taxon>
        <taxon>Hymenobacteraceae</taxon>
        <taxon>Hymenobacter</taxon>
    </lineage>
</organism>
<name>A0ABP8QJK1_9BACT</name>
<dbReference type="InterPro" id="IPR026444">
    <property type="entry name" value="Secre_tail"/>
</dbReference>
<gene>
    <name evidence="4" type="ORF">GCM10023172_27720</name>
</gene>
<dbReference type="NCBIfam" id="TIGR04183">
    <property type="entry name" value="Por_Secre_tail"/>
    <property type="match status" value="1"/>
</dbReference>
<feature type="chain" id="PRO_5046063597" description="Secretion system C-terminal sorting domain-containing protein" evidence="1">
    <location>
        <begin position="20"/>
        <end position="1987"/>
    </location>
</feature>
<dbReference type="Pfam" id="PF19078">
    <property type="entry name" value="Big_12"/>
    <property type="match status" value="2"/>
</dbReference>
<dbReference type="InterPro" id="IPR044048">
    <property type="entry name" value="Big_12"/>
</dbReference>
<feature type="domain" description="Secretion system C-terminal sorting" evidence="2">
    <location>
        <begin position="1906"/>
        <end position="1984"/>
    </location>
</feature>
<evidence type="ECO:0000259" key="2">
    <source>
        <dbReference type="Pfam" id="PF18962"/>
    </source>
</evidence>
<keyword evidence="5" id="KW-1185">Reference proteome</keyword>
<dbReference type="Gene3D" id="2.60.120.260">
    <property type="entry name" value="Galactose-binding domain-like"/>
    <property type="match status" value="2"/>
</dbReference>
<evidence type="ECO:0000259" key="3">
    <source>
        <dbReference type="Pfam" id="PF19078"/>
    </source>
</evidence>
<feature type="signal peptide" evidence="1">
    <location>
        <begin position="1"/>
        <end position="19"/>
    </location>
</feature>
<dbReference type="EMBL" id="BAABGQ010000006">
    <property type="protein sequence ID" value="GAA4503224.1"/>
    <property type="molecule type" value="Genomic_DNA"/>
</dbReference>
<protein>
    <recommendedName>
        <fullName evidence="6">Secretion system C-terminal sorting domain-containing protein</fullName>
    </recommendedName>
</protein>
<comment type="caution">
    <text evidence="4">The sequence shown here is derived from an EMBL/GenBank/DDBJ whole genome shotgun (WGS) entry which is preliminary data.</text>
</comment>
<dbReference type="SUPFAM" id="SSF49313">
    <property type="entry name" value="Cadherin-like"/>
    <property type="match status" value="1"/>
</dbReference>
<reference evidence="5" key="1">
    <citation type="journal article" date="2019" name="Int. J. Syst. Evol. Microbiol.">
        <title>The Global Catalogue of Microorganisms (GCM) 10K type strain sequencing project: providing services to taxonomists for standard genome sequencing and annotation.</title>
        <authorList>
            <consortium name="The Broad Institute Genomics Platform"/>
            <consortium name="The Broad Institute Genome Sequencing Center for Infectious Disease"/>
            <person name="Wu L."/>
            <person name="Ma J."/>
        </authorList>
    </citation>
    <scope>NUCLEOTIDE SEQUENCE [LARGE SCALE GENOMIC DNA]</scope>
    <source>
        <strain evidence="5">JCM 17841</strain>
    </source>
</reference>
<feature type="domain" description="Bacterial Ig-like" evidence="3">
    <location>
        <begin position="707"/>
        <end position="804"/>
    </location>
</feature>
<dbReference type="PANTHER" id="PTHR34677">
    <property type="match status" value="1"/>
</dbReference>
<evidence type="ECO:0000313" key="5">
    <source>
        <dbReference type="Proteomes" id="UP001501243"/>
    </source>
</evidence>
<evidence type="ECO:0000313" key="4">
    <source>
        <dbReference type="EMBL" id="GAA4503224.1"/>
    </source>
</evidence>
<keyword evidence="1" id="KW-0732">Signal</keyword>
<accession>A0ABP8QJK1</accession>
<dbReference type="Pfam" id="PF18962">
    <property type="entry name" value="Por_Secre_tail"/>
    <property type="match status" value="1"/>
</dbReference>
<proteinExistence type="predicted"/>
<dbReference type="Gene3D" id="2.60.40.10">
    <property type="entry name" value="Immunoglobulins"/>
    <property type="match status" value="1"/>
</dbReference>
<dbReference type="Proteomes" id="UP001501243">
    <property type="component" value="Unassembled WGS sequence"/>
</dbReference>
<dbReference type="InterPro" id="IPR015919">
    <property type="entry name" value="Cadherin-like_sf"/>
</dbReference>
<evidence type="ECO:0000256" key="1">
    <source>
        <dbReference type="SAM" id="SignalP"/>
    </source>
</evidence>
<evidence type="ECO:0008006" key="6">
    <source>
        <dbReference type="Google" id="ProtNLM"/>
    </source>
</evidence>
<dbReference type="RefSeq" id="WP_208129847.1">
    <property type="nucleotide sequence ID" value="NZ_BAABGQ010000006.1"/>
</dbReference>
<dbReference type="InterPro" id="IPR013783">
    <property type="entry name" value="Ig-like_fold"/>
</dbReference>
<dbReference type="PANTHER" id="PTHR34677:SF3">
    <property type="entry name" value="BACTERIAL IG-LIKE DOMAIN-CONTAINING PROTEIN"/>
    <property type="match status" value="1"/>
</dbReference>